<evidence type="ECO:0000313" key="2">
    <source>
        <dbReference type="Proteomes" id="UP000238296"/>
    </source>
</evidence>
<comment type="caution">
    <text evidence="1">The sequence shown here is derived from an EMBL/GenBank/DDBJ whole genome shotgun (WGS) entry which is preliminary data.</text>
</comment>
<evidence type="ECO:0000313" key="1">
    <source>
        <dbReference type="EMBL" id="PQM44752.1"/>
    </source>
</evidence>
<reference evidence="1 2" key="1">
    <citation type="journal article" date="2017" name="Int. J. Syst. Evol. Microbiol.">
        <title>Mycobacterium talmoniae sp. nov., a slowly growing mycobacterium isolated from human respiratory samples.</title>
        <authorList>
            <person name="Davidson R.M."/>
            <person name="DeGroote M.A."/>
            <person name="Marola J.L."/>
            <person name="Buss S."/>
            <person name="Jones V."/>
            <person name="McNeil M.R."/>
            <person name="Freifeld A.G."/>
            <person name="Elaine Epperson L."/>
            <person name="Hasan N.A."/>
            <person name="Jackson M."/>
            <person name="Iwen P.C."/>
            <person name="Salfinger M."/>
            <person name="Strong M."/>
        </authorList>
    </citation>
    <scope>NUCLEOTIDE SEQUENCE [LARGE SCALE GENOMIC DNA]</scope>
    <source>
        <strain evidence="1 2">ATCC BAA-2683</strain>
    </source>
</reference>
<dbReference type="Gene3D" id="3.90.20.10">
    <property type="match status" value="1"/>
</dbReference>
<dbReference type="AlphaFoldDB" id="A0A2S8BDL1"/>
<gene>
    <name evidence="1" type="ORF">C1Y40_05090</name>
</gene>
<dbReference type="Proteomes" id="UP000238296">
    <property type="component" value="Unassembled WGS sequence"/>
</dbReference>
<organism evidence="1 2">
    <name type="scientific">Mycobacterium talmoniae</name>
    <dbReference type="NCBI Taxonomy" id="1858794"/>
    <lineage>
        <taxon>Bacteria</taxon>
        <taxon>Bacillati</taxon>
        <taxon>Actinomycetota</taxon>
        <taxon>Actinomycetes</taxon>
        <taxon>Mycobacteriales</taxon>
        <taxon>Mycobacteriaceae</taxon>
        <taxon>Mycobacterium</taxon>
    </lineage>
</organism>
<dbReference type="EMBL" id="PPEA01000720">
    <property type="protein sequence ID" value="PQM44752.1"/>
    <property type="molecule type" value="Genomic_DNA"/>
</dbReference>
<name>A0A2S8BDL1_9MYCO</name>
<sequence>MPSENLEARVSALETQVRDLAGQVRATKQDAAAARVLAGAADRDVTEIRGELRDFRRATMASFTALRQDMNDGFRRMDEGFARIDENFDRIDANFARVDNGFAEMRAKFDLTAAGQQRIVELIQTVIDAQGDKDSA</sequence>
<protein>
    <submittedName>
        <fullName evidence="1">Uncharacterized protein</fullName>
    </submittedName>
</protein>
<accession>A0A2S8BDL1</accession>
<proteinExistence type="predicted"/>